<reference evidence="7" key="1">
    <citation type="submission" date="2020-01" db="EMBL/GenBank/DDBJ databases">
        <authorList>
            <person name="Meier V. D."/>
            <person name="Meier V D."/>
        </authorList>
    </citation>
    <scope>NUCLEOTIDE SEQUENCE</scope>
    <source>
        <strain evidence="7">HLG_WM_MAG_02</strain>
    </source>
</reference>
<dbReference type="GO" id="GO:0005737">
    <property type="term" value="C:cytoplasm"/>
    <property type="evidence" value="ECO:0007669"/>
    <property type="project" value="UniProtKB-SubCell"/>
</dbReference>
<dbReference type="Pfam" id="PF01782">
    <property type="entry name" value="RimM"/>
    <property type="match status" value="1"/>
</dbReference>
<keyword evidence="2 5" id="KW-0690">Ribosome biogenesis</keyword>
<dbReference type="GO" id="GO:0006364">
    <property type="term" value="P:rRNA processing"/>
    <property type="evidence" value="ECO:0007669"/>
    <property type="project" value="UniProtKB-UniRule"/>
</dbReference>
<dbReference type="SUPFAM" id="SSF50447">
    <property type="entry name" value="Translation proteins"/>
    <property type="match status" value="1"/>
</dbReference>
<dbReference type="GO" id="GO:0042274">
    <property type="term" value="P:ribosomal small subunit biogenesis"/>
    <property type="evidence" value="ECO:0007669"/>
    <property type="project" value="UniProtKB-UniRule"/>
</dbReference>
<dbReference type="GO" id="GO:0043022">
    <property type="term" value="F:ribosome binding"/>
    <property type="evidence" value="ECO:0007669"/>
    <property type="project" value="InterPro"/>
</dbReference>
<gene>
    <name evidence="5" type="primary">rimM</name>
    <name evidence="7" type="ORF">HELGO_WM27865</name>
</gene>
<comment type="function">
    <text evidence="5">An accessory protein needed during the final step in the assembly of 30S ribosomal subunit, possibly for assembly of the head region. Essential for efficient processing of 16S rRNA. May be needed both before and after RbfA during the maturation of 16S rRNA. It has affinity for free ribosomal 30S subunits but not for 70S ribosomes.</text>
</comment>
<dbReference type="NCBIfam" id="TIGR02273">
    <property type="entry name" value="16S_RimM"/>
    <property type="match status" value="1"/>
</dbReference>
<evidence type="ECO:0000256" key="3">
    <source>
        <dbReference type="ARBA" id="ARBA00022552"/>
    </source>
</evidence>
<dbReference type="Gene3D" id="2.40.30.60">
    <property type="entry name" value="RimM"/>
    <property type="match status" value="1"/>
</dbReference>
<comment type="subunit">
    <text evidence="5">Binds ribosomal protein uS19.</text>
</comment>
<proteinExistence type="inferred from homology"/>
<comment type="domain">
    <text evidence="5">The PRC barrel domain binds ribosomal protein uS19.</text>
</comment>
<evidence type="ECO:0000256" key="4">
    <source>
        <dbReference type="ARBA" id="ARBA00023186"/>
    </source>
</evidence>
<accession>A0A6S6RYC5</accession>
<dbReference type="InterPro" id="IPR002676">
    <property type="entry name" value="RimM_N"/>
</dbReference>
<dbReference type="InterPro" id="IPR011961">
    <property type="entry name" value="RimM"/>
</dbReference>
<evidence type="ECO:0000256" key="1">
    <source>
        <dbReference type="ARBA" id="ARBA00022490"/>
    </source>
</evidence>
<dbReference type="InterPro" id="IPR009000">
    <property type="entry name" value="Transl_B-barrel_sf"/>
</dbReference>
<dbReference type="PANTHER" id="PTHR33692">
    <property type="entry name" value="RIBOSOME MATURATION FACTOR RIMM"/>
    <property type="match status" value="1"/>
</dbReference>
<sequence>MKNSLLKENKRFFIAQVGKTHGLYGDLKLHIHTDFPEQFKEGYTFQTSSGVLEILKVNLERSIICFKGYEGIDYAKKLINTKIYASLEETKERCKLENGEHFWFEIEDCELEEDGVKLGKIAEMQRLADVNYMFIETDEALVKEGFSKTFLVPYIERYVLETDVEKQVVLTKDAKEILEAS</sequence>
<evidence type="ECO:0000259" key="6">
    <source>
        <dbReference type="Pfam" id="PF01782"/>
    </source>
</evidence>
<dbReference type="HAMAP" id="MF_00014">
    <property type="entry name" value="Ribosome_mat_RimM"/>
    <property type="match status" value="1"/>
</dbReference>
<protein>
    <recommendedName>
        <fullName evidence="5">Ribosome maturation factor RimM</fullName>
    </recommendedName>
</protein>
<dbReference type="InterPro" id="IPR011033">
    <property type="entry name" value="PRC_barrel-like_sf"/>
</dbReference>
<dbReference type="SUPFAM" id="SSF50346">
    <property type="entry name" value="PRC-barrel domain"/>
    <property type="match status" value="1"/>
</dbReference>
<dbReference type="PANTHER" id="PTHR33692:SF1">
    <property type="entry name" value="RIBOSOME MATURATION FACTOR RIMM"/>
    <property type="match status" value="1"/>
</dbReference>
<evidence type="ECO:0000256" key="2">
    <source>
        <dbReference type="ARBA" id="ARBA00022517"/>
    </source>
</evidence>
<organism evidence="7">
    <name type="scientific">uncultured Sulfurovum sp</name>
    <dbReference type="NCBI Taxonomy" id="269237"/>
    <lineage>
        <taxon>Bacteria</taxon>
        <taxon>Pseudomonadati</taxon>
        <taxon>Campylobacterota</taxon>
        <taxon>Epsilonproteobacteria</taxon>
        <taxon>Campylobacterales</taxon>
        <taxon>Sulfurovaceae</taxon>
        <taxon>Sulfurovum</taxon>
        <taxon>environmental samples</taxon>
    </lineage>
</organism>
<dbReference type="GO" id="GO:0005840">
    <property type="term" value="C:ribosome"/>
    <property type="evidence" value="ECO:0007669"/>
    <property type="project" value="InterPro"/>
</dbReference>
<name>A0A6S6RYC5_9BACT</name>
<dbReference type="Gene3D" id="2.30.30.240">
    <property type="entry name" value="PRC-barrel domain"/>
    <property type="match status" value="1"/>
</dbReference>
<feature type="domain" description="RimM N-terminal" evidence="6">
    <location>
        <begin position="14"/>
        <end position="86"/>
    </location>
</feature>
<keyword evidence="4 5" id="KW-0143">Chaperone</keyword>
<dbReference type="EMBL" id="CACVAZ010000002">
    <property type="protein sequence ID" value="CAA6802110.1"/>
    <property type="molecule type" value="Genomic_DNA"/>
</dbReference>
<evidence type="ECO:0000256" key="5">
    <source>
        <dbReference type="HAMAP-Rule" id="MF_00014"/>
    </source>
</evidence>
<evidence type="ECO:0000313" key="7">
    <source>
        <dbReference type="EMBL" id="CAA6802110.1"/>
    </source>
</evidence>
<comment type="subcellular location">
    <subcellularLocation>
        <location evidence="5">Cytoplasm</location>
    </subcellularLocation>
</comment>
<keyword evidence="3 5" id="KW-0698">rRNA processing</keyword>
<dbReference type="AlphaFoldDB" id="A0A6S6RYC5"/>
<dbReference type="InterPro" id="IPR036976">
    <property type="entry name" value="RimM_N_sf"/>
</dbReference>
<comment type="similarity">
    <text evidence="5">Belongs to the RimM family.</text>
</comment>
<keyword evidence="1 5" id="KW-0963">Cytoplasm</keyword>